<dbReference type="EMBL" id="CAFBPW010000026">
    <property type="protein sequence ID" value="CAB5028375.1"/>
    <property type="molecule type" value="Genomic_DNA"/>
</dbReference>
<dbReference type="EMBL" id="CAFAAQ010000009">
    <property type="protein sequence ID" value="CAB4795256.1"/>
    <property type="molecule type" value="Genomic_DNA"/>
</dbReference>
<protein>
    <submittedName>
        <fullName evidence="5">Unannotated protein</fullName>
    </submittedName>
</protein>
<evidence type="ECO:0000256" key="2">
    <source>
        <dbReference type="SAM" id="Phobius"/>
    </source>
</evidence>
<evidence type="ECO:0000313" key="3">
    <source>
        <dbReference type="EMBL" id="CAB4684597.1"/>
    </source>
</evidence>
<dbReference type="AlphaFoldDB" id="A0A6J7LNA5"/>
<name>A0A6J7LNA5_9ZZZZ</name>
<accession>A0A6J7LNA5</accession>
<evidence type="ECO:0000313" key="6">
    <source>
        <dbReference type="EMBL" id="CAB5028375.1"/>
    </source>
</evidence>
<gene>
    <name evidence="3" type="ORF">UFOPK2582_00042</name>
    <name evidence="4" type="ORF">UFOPK3046_00198</name>
    <name evidence="5" type="ORF">UFOPK3914_00132</name>
    <name evidence="6" type="ORF">UFOPK4173_00382</name>
</gene>
<sequence>MSKLNPKWTRANGLILIFFGAALVLGVGLILIEKKPARPEAQGQAATETDSEQGSSTTMSVNTLPLDDLSVTAITEMSGLTFPTDMTEFLTSRGDTNRQLDLTFVIPSASAATFLADSGLPAPVANKRLVIHSSPLWKVNPPEGSTISSSQGKFGQVKRAVELVGERPGFIRARVVITPT</sequence>
<evidence type="ECO:0000313" key="4">
    <source>
        <dbReference type="EMBL" id="CAB4795256.1"/>
    </source>
</evidence>
<dbReference type="EMBL" id="CAFBOG010000006">
    <property type="protein sequence ID" value="CAB4968792.1"/>
    <property type="molecule type" value="Genomic_DNA"/>
</dbReference>
<keyword evidence="2" id="KW-0472">Membrane</keyword>
<proteinExistence type="predicted"/>
<feature type="region of interest" description="Disordered" evidence="1">
    <location>
        <begin position="38"/>
        <end position="62"/>
    </location>
</feature>
<evidence type="ECO:0000256" key="1">
    <source>
        <dbReference type="SAM" id="MobiDB-lite"/>
    </source>
</evidence>
<keyword evidence="2" id="KW-1133">Transmembrane helix</keyword>
<dbReference type="EMBL" id="CAEZXS010000002">
    <property type="protein sequence ID" value="CAB4684597.1"/>
    <property type="molecule type" value="Genomic_DNA"/>
</dbReference>
<organism evidence="5">
    <name type="scientific">freshwater metagenome</name>
    <dbReference type="NCBI Taxonomy" id="449393"/>
    <lineage>
        <taxon>unclassified sequences</taxon>
        <taxon>metagenomes</taxon>
        <taxon>ecological metagenomes</taxon>
    </lineage>
</organism>
<keyword evidence="2" id="KW-0812">Transmembrane</keyword>
<feature type="compositionally biased region" description="Polar residues" evidence="1">
    <location>
        <begin position="44"/>
        <end position="62"/>
    </location>
</feature>
<feature type="transmembrane region" description="Helical" evidence="2">
    <location>
        <begin position="12"/>
        <end position="32"/>
    </location>
</feature>
<reference evidence="5" key="1">
    <citation type="submission" date="2020-05" db="EMBL/GenBank/DDBJ databases">
        <authorList>
            <person name="Chiriac C."/>
            <person name="Salcher M."/>
            <person name="Ghai R."/>
            <person name="Kavagutti S V."/>
        </authorList>
    </citation>
    <scope>NUCLEOTIDE SEQUENCE</scope>
</reference>
<evidence type="ECO:0000313" key="5">
    <source>
        <dbReference type="EMBL" id="CAB4968792.1"/>
    </source>
</evidence>